<dbReference type="OrthoDB" id="9798107at2"/>
<feature type="binding site" evidence="1">
    <location>
        <position position="65"/>
    </location>
    <ligand>
        <name>Mg(2+)</name>
        <dbReference type="ChEBI" id="CHEBI:18420"/>
        <label>1</label>
    </ligand>
</feature>
<comment type="caution">
    <text evidence="2">The sequence shown here is derived from an EMBL/GenBank/DDBJ whole genome shotgun (WGS) entry which is preliminary data.</text>
</comment>
<dbReference type="GO" id="GO:0046872">
    <property type="term" value="F:metal ion binding"/>
    <property type="evidence" value="ECO:0007669"/>
    <property type="project" value="UniProtKB-KW"/>
</dbReference>
<evidence type="ECO:0000256" key="1">
    <source>
        <dbReference type="PIRSR" id="PIRSR605502-1"/>
    </source>
</evidence>
<evidence type="ECO:0000313" key="2">
    <source>
        <dbReference type="EMBL" id="RGX80178.1"/>
    </source>
</evidence>
<name>A0A413H931_9BACE</name>
<dbReference type="Proteomes" id="UP000286075">
    <property type="component" value="Unassembled WGS sequence"/>
</dbReference>
<dbReference type="InterPro" id="IPR036705">
    <property type="entry name" value="Ribosyl_crysJ1_sf"/>
</dbReference>
<protein>
    <recommendedName>
        <fullName evidence="4">ADP-ribosylglycohydrolase</fullName>
    </recommendedName>
</protein>
<dbReference type="SUPFAM" id="SSF101478">
    <property type="entry name" value="ADP-ribosylglycohydrolase"/>
    <property type="match status" value="1"/>
</dbReference>
<accession>A0A413H931</accession>
<dbReference type="Pfam" id="PF03747">
    <property type="entry name" value="ADP_ribosyl_GH"/>
    <property type="match status" value="1"/>
</dbReference>
<evidence type="ECO:0000313" key="3">
    <source>
        <dbReference type="Proteomes" id="UP000286075"/>
    </source>
</evidence>
<reference evidence="2 3" key="1">
    <citation type="submission" date="2018-08" db="EMBL/GenBank/DDBJ databases">
        <title>A genome reference for cultivated species of the human gut microbiota.</title>
        <authorList>
            <person name="Zou Y."/>
            <person name="Xue W."/>
            <person name="Luo G."/>
        </authorList>
    </citation>
    <scope>NUCLEOTIDE SEQUENCE [LARGE SCALE GENOMIC DNA]</scope>
    <source>
        <strain evidence="2 3">OF03-9BH</strain>
    </source>
</reference>
<feature type="binding site" evidence="1">
    <location>
        <position position="66"/>
    </location>
    <ligand>
        <name>Mg(2+)</name>
        <dbReference type="ChEBI" id="CHEBI:18420"/>
        <label>1</label>
    </ligand>
</feature>
<dbReference type="EMBL" id="QSCF01000005">
    <property type="protein sequence ID" value="RGX80178.1"/>
    <property type="molecule type" value="Genomic_DNA"/>
</dbReference>
<keyword evidence="1" id="KW-0460">Magnesium</keyword>
<evidence type="ECO:0008006" key="4">
    <source>
        <dbReference type="Google" id="ProtNLM"/>
    </source>
</evidence>
<organism evidence="2 3">
    <name type="scientific">Bacteroides stercorirosoris</name>
    <dbReference type="NCBI Taxonomy" id="871324"/>
    <lineage>
        <taxon>Bacteria</taxon>
        <taxon>Pseudomonadati</taxon>
        <taxon>Bacteroidota</taxon>
        <taxon>Bacteroidia</taxon>
        <taxon>Bacteroidales</taxon>
        <taxon>Bacteroidaceae</taxon>
        <taxon>Bacteroides</taxon>
    </lineage>
</organism>
<gene>
    <name evidence="2" type="ORF">DXA68_04420</name>
</gene>
<dbReference type="Gene3D" id="1.10.4080.10">
    <property type="entry name" value="ADP-ribosylation/Crystallin J1"/>
    <property type="match status" value="1"/>
</dbReference>
<dbReference type="InterPro" id="IPR005502">
    <property type="entry name" value="Ribosyl_crysJ1"/>
</dbReference>
<keyword evidence="1" id="KW-0479">Metal-binding</keyword>
<dbReference type="AlphaFoldDB" id="A0A413H931"/>
<comment type="cofactor">
    <cofactor evidence="1">
        <name>Mg(2+)</name>
        <dbReference type="ChEBI" id="CHEBI:18420"/>
    </cofactor>
    <text evidence="1">Binds 2 magnesium ions per subunit.</text>
</comment>
<dbReference type="RefSeq" id="WP_117986745.1">
    <property type="nucleotide sequence ID" value="NZ_CABMFG010000005.1"/>
</dbReference>
<sequence>MLFSRCSISTESAWGYSLHAYNAVTLSPYAGIYSHLVQESIIAFLESTDFENAIRLTVSLGGDADTMGAITGGIAEAYYKEVPPHIRQKVIKRLSDEFIEIMHEFYEKYVRT</sequence>
<feature type="binding site" evidence="1">
    <location>
        <position position="63"/>
    </location>
    <ligand>
        <name>Mg(2+)</name>
        <dbReference type="ChEBI" id="CHEBI:18420"/>
        <label>1</label>
    </ligand>
</feature>
<proteinExistence type="predicted"/>